<comment type="caution">
    <text evidence="2">The sequence shown here is derived from an EMBL/GenBank/DDBJ whole genome shotgun (WGS) entry which is preliminary data.</text>
</comment>
<keyword evidence="3" id="KW-1185">Reference proteome</keyword>
<organism evidence="2 3">
    <name type="scientific">Mytilus galloprovincialis</name>
    <name type="common">Mediterranean mussel</name>
    <dbReference type="NCBI Taxonomy" id="29158"/>
    <lineage>
        <taxon>Eukaryota</taxon>
        <taxon>Metazoa</taxon>
        <taxon>Spiralia</taxon>
        <taxon>Lophotrochozoa</taxon>
        <taxon>Mollusca</taxon>
        <taxon>Bivalvia</taxon>
        <taxon>Autobranchia</taxon>
        <taxon>Pteriomorphia</taxon>
        <taxon>Mytilida</taxon>
        <taxon>Mytiloidea</taxon>
        <taxon>Mytilidae</taxon>
        <taxon>Mytilinae</taxon>
        <taxon>Mytilus</taxon>
    </lineage>
</organism>
<sequence>MTWYDCQWERIGVRPAFYVADDPRLKDDDRQSVWDSPQGYHHTEPLDGCEVLVAYRADEAGAPGSGEDRDLGREACYPAGIPPQLGWVPAVPCRKGYLAPPSASPCRPAHHALRDNEDGEQEPEGGCPHRQGGEPRAWRGHSGSG</sequence>
<reference evidence="2" key="1">
    <citation type="submission" date="2018-11" db="EMBL/GenBank/DDBJ databases">
        <authorList>
            <person name="Alioto T."/>
            <person name="Alioto T."/>
        </authorList>
    </citation>
    <scope>NUCLEOTIDE SEQUENCE</scope>
</reference>
<gene>
    <name evidence="2" type="ORF">MGAL_10B076398</name>
</gene>
<name>A0A8B6EU86_MYTGA</name>
<feature type="region of interest" description="Disordered" evidence="1">
    <location>
        <begin position="99"/>
        <end position="145"/>
    </location>
</feature>
<dbReference type="EMBL" id="UYJE01005740">
    <property type="protein sequence ID" value="VDI39945.1"/>
    <property type="molecule type" value="Genomic_DNA"/>
</dbReference>
<dbReference type="OrthoDB" id="6206722at2759"/>
<evidence type="ECO:0000313" key="3">
    <source>
        <dbReference type="Proteomes" id="UP000596742"/>
    </source>
</evidence>
<evidence type="ECO:0000256" key="1">
    <source>
        <dbReference type="SAM" id="MobiDB-lite"/>
    </source>
</evidence>
<evidence type="ECO:0000313" key="2">
    <source>
        <dbReference type="EMBL" id="VDI39945.1"/>
    </source>
</evidence>
<proteinExistence type="predicted"/>
<protein>
    <submittedName>
        <fullName evidence="2">Uncharacterized protein</fullName>
    </submittedName>
</protein>
<dbReference type="AlphaFoldDB" id="A0A8B6EU86"/>
<accession>A0A8B6EU86</accession>
<dbReference type="Proteomes" id="UP000596742">
    <property type="component" value="Unassembled WGS sequence"/>
</dbReference>